<dbReference type="NCBIfam" id="TIGR00872">
    <property type="entry name" value="gnd_rel"/>
    <property type="match status" value="1"/>
</dbReference>
<reference evidence="7 8" key="1">
    <citation type="journal article" date="2012" name="J. Bacteriol.">
        <title>Comparative Genomic Analyses of 17 Clinical Isolates of Gardnerella vaginalis Provide Evidence of Multiple Genetically Isolated Clades Consistent with Subspeciation into Genovars.</title>
        <authorList>
            <person name="Ahmed A."/>
            <person name="Earl J."/>
            <person name="Retchless A."/>
            <person name="Hillier S."/>
            <person name="Rabe L."/>
            <person name="Cherpes T."/>
            <person name="Powell E."/>
            <person name="Janto B."/>
            <person name="Eutsey R."/>
            <person name="Hiller N.L."/>
            <person name="Boissy R."/>
            <person name="Dahlgreen M."/>
            <person name="Hall B."/>
            <person name="Costerton J."/>
            <person name="Post J.C."/>
            <person name="Hu F."/>
            <person name="Ehrlich G."/>
        </authorList>
    </citation>
    <scope>NUCLEOTIDE SEQUENCE [LARGE SCALE GENOMIC DNA]</scope>
    <source>
        <strain evidence="7 8">55152</strain>
    </source>
</reference>
<evidence type="ECO:0000256" key="1">
    <source>
        <dbReference type="ARBA" id="ARBA00008419"/>
    </source>
</evidence>
<evidence type="ECO:0000313" key="8">
    <source>
        <dbReference type="Proteomes" id="UP000005936"/>
    </source>
</evidence>
<feature type="active site" evidence="5">
    <location>
        <position position="165"/>
    </location>
</feature>
<dbReference type="InterPro" id="IPR006183">
    <property type="entry name" value="Pgluconate_DH"/>
</dbReference>
<evidence type="ECO:0000256" key="5">
    <source>
        <dbReference type="PIRSR" id="PIRSR000103-1"/>
    </source>
</evidence>
<dbReference type="GO" id="GO:0016054">
    <property type="term" value="P:organic acid catabolic process"/>
    <property type="evidence" value="ECO:0007669"/>
    <property type="project" value="UniProtKB-ARBA"/>
</dbReference>
<keyword evidence="4" id="KW-0311">Gluconate utilization</keyword>
<evidence type="ECO:0000256" key="2">
    <source>
        <dbReference type="ARBA" id="ARBA00009080"/>
    </source>
</evidence>
<proteinExistence type="inferred from homology"/>
<comment type="caution">
    <text evidence="7">The sequence shown here is derived from an EMBL/GenBank/DDBJ whole genome shotgun (WGS) entry which is preliminary data.</text>
</comment>
<comment type="similarity">
    <text evidence="2">Belongs to the HIBADH-related family.</text>
</comment>
<name>I4LPQ5_GARVA</name>
<dbReference type="Gene3D" id="3.40.50.720">
    <property type="entry name" value="NAD(P)-binding Rossmann-like Domain"/>
    <property type="match status" value="1"/>
</dbReference>
<dbReference type="Gene3D" id="1.10.1040.10">
    <property type="entry name" value="N-(1-d-carboxylethyl)-l-norvaline Dehydrogenase, domain 2"/>
    <property type="match status" value="1"/>
</dbReference>
<evidence type="ECO:0000313" key="7">
    <source>
        <dbReference type="EMBL" id="EIK78945.1"/>
    </source>
</evidence>
<accession>I4LPQ5</accession>
<dbReference type="InterPro" id="IPR013328">
    <property type="entry name" value="6PGD_dom2"/>
</dbReference>
<gene>
    <name evidence="7" type="ORF">CGSMWGv55152_06498</name>
</gene>
<dbReference type="PRINTS" id="PR00076">
    <property type="entry name" value="6PGDHDRGNASE"/>
</dbReference>
<dbReference type="InterPro" id="IPR008927">
    <property type="entry name" value="6-PGluconate_DH-like_C_sf"/>
</dbReference>
<dbReference type="SUPFAM" id="SSF51735">
    <property type="entry name" value="NAD(P)-binding Rossmann-fold domains"/>
    <property type="match status" value="1"/>
</dbReference>
<keyword evidence="3" id="KW-0560">Oxidoreductase</keyword>
<dbReference type="PIRSF" id="PIRSF000103">
    <property type="entry name" value="HIBADH"/>
    <property type="match status" value="1"/>
</dbReference>
<dbReference type="Pfam" id="PF00393">
    <property type="entry name" value="6PGD"/>
    <property type="match status" value="1"/>
</dbReference>
<dbReference type="Pfam" id="PF03446">
    <property type="entry name" value="NAD_binding_2"/>
    <property type="match status" value="1"/>
</dbReference>
<dbReference type="InterPro" id="IPR006114">
    <property type="entry name" value="6PGDH_C"/>
</dbReference>
<dbReference type="EMBL" id="ADEQ01000024">
    <property type="protein sequence ID" value="EIK78945.1"/>
    <property type="molecule type" value="Genomic_DNA"/>
</dbReference>
<dbReference type="InterPro" id="IPR015815">
    <property type="entry name" value="HIBADH-related"/>
</dbReference>
<dbReference type="GO" id="GO:0019521">
    <property type="term" value="P:D-gluconate metabolic process"/>
    <property type="evidence" value="ECO:0007669"/>
    <property type="project" value="UniProtKB-KW"/>
</dbReference>
<feature type="domain" description="6-phosphogluconate dehydrogenase C-terminal" evidence="6">
    <location>
        <begin position="161"/>
        <end position="301"/>
    </location>
</feature>
<dbReference type="SUPFAM" id="SSF48179">
    <property type="entry name" value="6-phosphogluconate dehydrogenase C-terminal domain-like"/>
    <property type="match status" value="1"/>
</dbReference>
<dbReference type="GO" id="GO:0050661">
    <property type="term" value="F:NADP binding"/>
    <property type="evidence" value="ECO:0007669"/>
    <property type="project" value="InterPro"/>
</dbReference>
<sequence>MQLGVIGLGRMGGNMVKRLREGGHEVVGYDVSAESNRDVDSLEKLVQRLSSPRIVWVMVPAGSPTDTTIEKLSNLLEDNDLVIDGGNTRYIDDQRHSAELKAKGIHFMDVGVSGGVWGSTRGYALMAGGSDEDYQRMLPIFETLKPEGPDGLVHAGAVGGGHFAKMVHNGIEYGMMQAFGEGFATMMRSELIDDPAKVMSSWRQGSVVQSWLLDLFARAAKDDPTLESMPPVANESGEAKWMVEAALELGVPTPVTACSLWARQVSRGGGDDTLRVVSSLRAQFGGHVTKKIVKITRKYLR</sequence>
<dbReference type="GO" id="GO:0004616">
    <property type="term" value="F:phosphogluconate dehydrogenase (decarboxylating) activity"/>
    <property type="evidence" value="ECO:0007669"/>
    <property type="project" value="InterPro"/>
</dbReference>
<dbReference type="PANTHER" id="PTHR11811">
    <property type="entry name" value="6-PHOSPHOGLUCONATE DEHYDROGENASE"/>
    <property type="match status" value="1"/>
</dbReference>
<dbReference type="GO" id="GO:0006098">
    <property type="term" value="P:pentose-phosphate shunt"/>
    <property type="evidence" value="ECO:0007669"/>
    <property type="project" value="InterPro"/>
</dbReference>
<dbReference type="PROSITE" id="PS00895">
    <property type="entry name" value="3_HYDROXYISOBUT_DH"/>
    <property type="match status" value="1"/>
</dbReference>
<dbReference type="AlphaFoldDB" id="I4LPQ5"/>
<dbReference type="Proteomes" id="UP000005936">
    <property type="component" value="Unassembled WGS sequence"/>
</dbReference>
<dbReference type="InterPro" id="IPR004849">
    <property type="entry name" value="6DGDH_YqeC"/>
</dbReference>
<dbReference type="PATRIC" id="fig|698955.3.peg.1272"/>
<dbReference type="InterPro" id="IPR036291">
    <property type="entry name" value="NAD(P)-bd_dom_sf"/>
</dbReference>
<evidence type="ECO:0000256" key="3">
    <source>
        <dbReference type="ARBA" id="ARBA00023002"/>
    </source>
</evidence>
<protein>
    <submittedName>
        <fullName evidence="7">6-phosphogluconate dehydrogenase-like protein</fullName>
    </submittedName>
</protein>
<comment type="similarity">
    <text evidence="1">Belongs to the 6-phosphogluconate dehydrogenase family.</text>
</comment>
<dbReference type="InterPro" id="IPR006115">
    <property type="entry name" value="6PGDH_NADP-bd"/>
</dbReference>
<dbReference type="SMART" id="SM01350">
    <property type="entry name" value="6PGD"/>
    <property type="match status" value="1"/>
</dbReference>
<evidence type="ECO:0000259" key="6">
    <source>
        <dbReference type="SMART" id="SM01350"/>
    </source>
</evidence>
<evidence type="ECO:0000256" key="4">
    <source>
        <dbReference type="ARBA" id="ARBA00023064"/>
    </source>
</evidence>
<dbReference type="InterPro" id="IPR002204">
    <property type="entry name" value="3-OH-isobutyrate_DH-rel_CS"/>
</dbReference>
<dbReference type="RefSeq" id="WP_004123180.1">
    <property type="nucleotide sequence ID" value="NZ_ADEQ01000024.1"/>
</dbReference>
<organism evidence="7 8">
    <name type="scientific">Gardnerella vaginalis 55152</name>
    <dbReference type="NCBI Taxonomy" id="698955"/>
    <lineage>
        <taxon>Bacteria</taxon>
        <taxon>Bacillati</taxon>
        <taxon>Actinomycetota</taxon>
        <taxon>Actinomycetes</taxon>
        <taxon>Bifidobacteriales</taxon>
        <taxon>Bifidobacteriaceae</taxon>
        <taxon>Gardnerella</taxon>
    </lineage>
</organism>
<dbReference type="NCBIfam" id="NF007161">
    <property type="entry name" value="PRK09599.1"/>
    <property type="match status" value="1"/>
</dbReference>